<dbReference type="Proteomes" id="UP000650833">
    <property type="component" value="Unassembled WGS sequence"/>
</dbReference>
<reference evidence="3" key="1">
    <citation type="submission" date="2020-12" db="EMBL/GenBank/DDBJ databases">
        <title>Metabolic potential, ecology and presence of endohyphal bacteria is reflected in genomic diversity of Mucoromycotina.</title>
        <authorList>
            <person name="Muszewska A."/>
            <person name="Okrasinska A."/>
            <person name="Steczkiewicz K."/>
            <person name="Drgas O."/>
            <person name="Orlowska M."/>
            <person name="Perlinska-Lenart U."/>
            <person name="Aleksandrzak-Piekarczyk T."/>
            <person name="Szatraj K."/>
            <person name="Zielenkiewicz U."/>
            <person name="Pilsyk S."/>
            <person name="Malc E."/>
            <person name="Mieczkowski P."/>
            <person name="Kruszewska J.S."/>
            <person name="Biernat P."/>
            <person name="Pawlowska J."/>
        </authorList>
    </citation>
    <scope>NUCLEOTIDE SEQUENCE</scope>
    <source>
        <strain evidence="3">CBS 226.32</strain>
    </source>
</reference>
<evidence type="ECO:0000313" key="4">
    <source>
        <dbReference type="Proteomes" id="UP000650833"/>
    </source>
</evidence>
<accession>A0A8H7R9B2</accession>
<dbReference type="AlphaFoldDB" id="A0A8H7R9B2"/>
<proteinExistence type="predicted"/>
<keyword evidence="1" id="KW-0175">Coiled coil</keyword>
<comment type="caution">
    <text evidence="3">The sequence shown here is derived from an EMBL/GenBank/DDBJ whole genome shotgun (WGS) entry which is preliminary data.</text>
</comment>
<keyword evidence="4" id="KW-1185">Reference proteome</keyword>
<name>A0A8H7R9B2_9FUNG</name>
<gene>
    <name evidence="3" type="ORF">INT46_003609</name>
</gene>
<organism evidence="3 4">
    <name type="scientific">Mucor plumbeus</name>
    <dbReference type="NCBI Taxonomy" id="97098"/>
    <lineage>
        <taxon>Eukaryota</taxon>
        <taxon>Fungi</taxon>
        <taxon>Fungi incertae sedis</taxon>
        <taxon>Mucoromycota</taxon>
        <taxon>Mucoromycotina</taxon>
        <taxon>Mucoromycetes</taxon>
        <taxon>Mucorales</taxon>
        <taxon>Mucorineae</taxon>
        <taxon>Mucoraceae</taxon>
        <taxon>Mucor</taxon>
    </lineage>
</organism>
<sequence length="280" mass="31008">MCSTCANRKCHVQLAGNSLERINGEALKKYLLECSLVKPLHVIKHEANRFALVHFASELDAAIFYYIYCIKSKVVCKRIKDIAVNPSLINNQPVTYSKFQVQPRITSSTGVFCRCRCDQSETFIANSNSTITTTNTDVNSNTATVLKATASTSDGELYTNTTTDANSNSNTTTNPSDTANISDDGLVTSTTTDANININTTTDVNINSNTTTDTNTNTNTNINTTTNASTTNDDLDINIENAKLKLTRTLKRKVQEMERLSEEISKLQKKIRYLEEFQNL</sequence>
<dbReference type="EMBL" id="JAEPRC010000137">
    <property type="protein sequence ID" value="KAG2207074.1"/>
    <property type="molecule type" value="Genomic_DNA"/>
</dbReference>
<feature type="compositionally biased region" description="Low complexity" evidence="2">
    <location>
        <begin position="159"/>
        <end position="180"/>
    </location>
</feature>
<protein>
    <submittedName>
        <fullName evidence="3">Uncharacterized protein</fullName>
    </submittedName>
</protein>
<dbReference type="OrthoDB" id="2282478at2759"/>
<evidence type="ECO:0000256" key="1">
    <source>
        <dbReference type="SAM" id="Coils"/>
    </source>
</evidence>
<feature type="region of interest" description="Disordered" evidence="2">
    <location>
        <begin position="156"/>
        <end position="180"/>
    </location>
</feature>
<evidence type="ECO:0000256" key="2">
    <source>
        <dbReference type="SAM" id="MobiDB-lite"/>
    </source>
</evidence>
<feature type="coiled-coil region" evidence="1">
    <location>
        <begin position="243"/>
        <end position="277"/>
    </location>
</feature>
<evidence type="ECO:0000313" key="3">
    <source>
        <dbReference type="EMBL" id="KAG2207074.1"/>
    </source>
</evidence>